<protein>
    <submittedName>
        <fullName evidence="1">Uncharacterized protein</fullName>
    </submittedName>
</protein>
<name>A0A0M8P4R7_9EURO</name>
<evidence type="ECO:0000313" key="2">
    <source>
        <dbReference type="Proteomes" id="UP000037696"/>
    </source>
</evidence>
<dbReference type="AlphaFoldDB" id="A0A0M8P4R7"/>
<proteinExistence type="predicted"/>
<reference evidence="1 2" key="1">
    <citation type="submission" date="2015-08" db="EMBL/GenBank/DDBJ databases">
        <title>Genome sequencing of Penicillium nordicum.</title>
        <authorList>
            <person name="Nguyen H.D."/>
            <person name="Seifert K.A."/>
        </authorList>
    </citation>
    <scope>NUCLEOTIDE SEQUENCE [LARGE SCALE GENOMIC DNA]</scope>
    <source>
        <strain evidence="1 2">DAOMC 185683</strain>
    </source>
</reference>
<keyword evidence="2" id="KW-1185">Reference proteome</keyword>
<dbReference type="Proteomes" id="UP000037696">
    <property type="component" value="Unassembled WGS sequence"/>
</dbReference>
<accession>A0A0M8P4R7</accession>
<gene>
    <name evidence="1" type="ORF">ACN38_g3960</name>
</gene>
<organism evidence="1 2">
    <name type="scientific">Penicillium nordicum</name>
    <dbReference type="NCBI Taxonomy" id="229535"/>
    <lineage>
        <taxon>Eukaryota</taxon>
        <taxon>Fungi</taxon>
        <taxon>Dikarya</taxon>
        <taxon>Ascomycota</taxon>
        <taxon>Pezizomycotina</taxon>
        <taxon>Eurotiomycetes</taxon>
        <taxon>Eurotiomycetidae</taxon>
        <taxon>Eurotiales</taxon>
        <taxon>Aspergillaceae</taxon>
        <taxon>Penicillium</taxon>
    </lineage>
</organism>
<evidence type="ECO:0000313" key="1">
    <source>
        <dbReference type="EMBL" id="KOS45108.1"/>
    </source>
</evidence>
<dbReference type="EMBL" id="LHQQ01000049">
    <property type="protein sequence ID" value="KOS45108.1"/>
    <property type="molecule type" value="Genomic_DNA"/>
</dbReference>
<comment type="caution">
    <text evidence="1">The sequence shown here is derived from an EMBL/GenBank/DDBJ whole genome shotgun (WGS) entry which is preliminary data.</text>
</comment>
<sequence>MQKAFRILCSWLQLSTSKALLAEPNLSTHSRESDVDTWPLPYRLVHYRLLEAFTNFNFSFIYPIHFIDSIQIHKKLRVMCRVAYLVARNTGRNPFSASWLIVREI</sequence>